<comment type="caution">
    <text evidence="8">Lacks conserved residue(s) required for the propagation of feature annotation.</text>
</comment>
<dbReference type="Proteomes" id="UP000035067">
    <property type="component" value="Unassembled WGS sequence"/>
</dbReference>
<evidence type="ECO:0000256" key="6">
    <source>
        <dbReference type="ARBA" id="ARBA00023063"/>
    </source>
</evidence>
<keyword evidence="3 8" id="KW-0813">Transport</keyword>
<comment type="similarity">
    <text evidence="2 8">Belongs to the major facilitator superfamily. Nitrate/nitrite porter (TC 2.A.1.8) family.</text>
</comment>
<dbReference type="PATRIC" id="fig|1604020.3.peg.2059"/>
<feature type="transmembrane region" description="Helical" evidence="8">
    <location>
        <begin position="104"/>
        <end position="126"/>
    </location>
</feature>
<feature type="transmembrane region" description="Helical" evidence="8">
    <location>
        <begin position="52"/>
        <end position="72"/>
    </location>
</feature>
<evidence type="ECO:0000313" key="10">
    <source>
        <dbReference type="EMBL" id="KKZ12929.1"/>
    </source>
</evidence>
<feature type="transmembrane region" description="Helical" evidence="8">
    <location>
        <begin position="328"/>
        <end position="347"/>
    </location>
</feature>
<feature type="transmembrane region" description="Helical" evidence="8">
    <location>
        <begin position="226"/>
        <end position="245"/>
    </location>
</feature>
<dbReference type="GO" id="GO:0015112">
    <property type="term" value="F:nitrate transmembrane transporter activity"/>
    <property type="evidence" value="ECO:0007669"/>
    <property type="project" value="UniProtKB-UniRule"/>
</dbReference>
<evidence type="ECO:0000256" key="5">
    <source>
        <dbReference type="ARBA" id="ARBA00022989"/>
    </source>
</evidence>
<dbReference type="CDD" id="cd17341">
    <property type="entry name" value="MFS_NRT2_like"/>
    <property type="match status" value="1"/>
</dbReference>
<dbReference type="InterPro" id="IPR011701">
    <property type="entry name" value="MFS"/>
</dbReference>
<dbReference type="PROSITE" id="PS50850">
    <property type="entry name" value="MFS"/>
    <property type="match status" value="1"/>
</dbReference>
<dbReference type="PANTHER" id="PTHR23515">
    <property type="entry name" value="HIGH-AFFINITY NITRATE TRANSPORTER 2.3"/>
    <property type="match status" value="1"/>
</dbReference>
<feature type="transmembrane region" description="Helical" evidence="8">
    <location>
        <begin position="12"/>
        <end position="32"/>
    </location>
</feature>
<feature type="transmembrane region" description="Helical" evidence="8">
    <location>
        <begin position="476"/>
        <end position="496"/>
    </location>
</feature>
<dbReference type="GO" id="GO:0005886">
    <property type="term" value="C:plasma membrane"/>
    <property type="evidence" value="ECO:0007669"/>
    <property type="project" value="UniProtKB-SubCell"/>
</dbReference>
<feature type="transmembrane region" description="Helical" evidence="8">
    <location>
        <begin position="392"/>
        <end position="412"/>
    </location>
</feature>
<dbReference type="NCBIfam" id="TIGR00886">
    <property type="entry name" value="2A0108"/>
    <property type="match status" value="1"/>
</dbReference>
<dbReference type="InterPro" id="IPR044772">
    <property type="entry name" value="NO3_transporter"/>
</dbReference>
<comment type="caution">
    <text evidence="10">The sequence shown here is derived from an EMBL/GenBank/DDBJ whole genome shotgun (WGS) entry which is preliminary data.</text>
</comment>
<dbReference type="SUPFAM" id="SSF103473">
    <property type="entry name" value="MFS general substrate transporter"/>
    <property type="match status" value="1"/>
</dbReference>
<accession>A0A0G2HN63</accession>
<evidence type="ECO:0000256" key="3">
    <source>
        <dbReference type="ARBA" id="ARBA00022448"/>
    </source>
</evidence>
<dbReference type="Pfam" id="PF07690">
    <property type="entry name" value="MFS_1"/>
    <property type="match status" value="2"/>
</dbReference>
<name>A0A0G2HN63_9SYNE</name>
<protein>
    <recommendedName>
        <fullName evidence="8">Nitrate/nitrite transporter</fullName>
    </recommendedName>
</protein>
<keyword evidence="8" id="KW-1003">Cell membrane</keyword>
<feature type="domain" description="Major facilitator superfamily (MFS) profile" evidence="9">
    <location>
        <begin position="14"/>
        <end position="500"/>
    </location>
</feature>
<keyword evidence="4 8" id="KW-0812">Transmembrane</keyword>
<evidence type="ECO:0000256" key="2">
    <source>
        <dbReference type="ARBA" id="ARBA00008432"/>
    </source>
</evidence>
<dbReference type="Gene3D" id="1.20.1250.20">
    <property type="entry name" value="MFS general substrate transporter like domains"/>
    <property type="match status" value="2"/>
</dbReference>
<dbReference type="InterPro" id="IPR004737">
    <property type="entry name" value="NO3_transporter_NarK/NarU-like"/>
</dbReference>
<dbReference type="InterPro" id="IPR036259">
    <property type="entry name" value="MFS_trans_sf"/>
</dbReference>
<feature type="transmembrane region" description="Helical" evidence="8">
    <location>
        <begin position="147"/>
        <end position="166"/>
    </location>
</feature>
<proteinExistence type="inferred from homology"/>
<evidence type="ECO:0000256" key="8">
    <source>
        <dbReference type="RuleBase" id="RU366033"/>
    </source>
</evidence>
<evidence type="ECO:0000256" key="1">
    <source>
        <dbReference type="ARBA" id="ARBA00004651"/>
    </source>
</evidence>
<feature type="transmembrane region" description="Helical" evidence="8">
    <location>
        <begin position="257"/>
        <end position="277"/>
    </location>
</feature>
<gene>
    <name evidence="10" type="ORF">TE42_02340</name>
</gene>
<dbReference type="GO" id="GO:0042128">
    <property type="term" value="P:nitrate assimilation"/>
    <property type="evidence" value="ECO:0007669"/>
    <property type="project" value="UniProtKB-UniRule"/>
</dbReference>
<evidence type="ECO:0000259" key="9">
    <source>
        <dbReference type="PROSITE" id="PS50850"/>
    </source>
</evidence>
<evidence type="ECO:0000313" key="11">
    <source>
        <dbReference type="Proteomes" id="UP000035067"/>
    </source>
</evidence>
<evidence type="ECO:0000256" key="7">
    <source>
        <dbReference type="ARBA" id="ARBA00023136"/>
    </source>
</evidence>
<sequence>MLGELWSLQGRYRTLHLTWFAFFLTFVVWFNLAPLATTVREDMGLELGQIRTIAICNVALTVPARVIIGMLLDKFGPRLTYSAILVFAAIPCLMFSTAQSFGQLVVARLLLSIVGAGFVIGIRMVAEWFPPKEIGLAEGIYGGWGNFGSAFSALTLVIVAGWLSFAGGAQIGDVVLNWRGAIALTGIIAAIYGVFYFLSVRDTPPGKTYQRPHKTAGLEVTSMRDFWGLMGMNVPFAGILAVLAWRLKTVGFLTEATYPMTLLAILAWYGMQSWGVLRTNWQLVTGKKVYPKEDRYEFKQVAILELTYIVNFGSELAVVSMLPSFFETTFALPKALAGILASSYAFMNLAARPGGGFLSDRMGSRKNTMAFLTIGLGVGYLLMSLIQPGTFTGTVGILLAMALTMFCSFFVQAGEGSTFAMVPLVKRRVTGQVAGLVGAYGNVGAVAYLTIFASLPAWMGGGADPSPAVVAASNSAFFQVLGIAGLIVGFFCMFFLREPKGSFADLHEGELATAS</sequence>
<keyword evidence="6 8" id="KW-0534">Nitrate assimilation</keyword>
<dbReference type="EMBL" id="JXQG01000008">
    <property type="protein sequence ID" value="KKZ12929.1"/>
    <property type="molecule type" value="Genomic_DNA"/>
</dbReference>
<organism evidence="10 11">
    <name type="scientific">Candidatus Synechococcus spongiarum SP3</name>
    <dbReference type="NCBI Taxonomy" id="1604020"/>
    <lineage>
        <taxon>Bacteria</taxon>
        <taxon>Bacillati</taxon>
        <taxon>Cyanobacteriota</taxon>
        <taxon>Cyanophyceae</taxon>
        <taxon>Synechococcales</taxon>
        <taxon>Synechococcaceae</taxon>
        <taxon>Synechococcus</taxon>
    </lineage>
</organism>
<reference evidence="10 11" key="1">
    <citation type="submission" date="2015-01" db="EMBL/GenBank/DDBJ databases">
        <title>Lifestyle Evolution in Cyanobacterial Symbionts of Sponges.</title>
        <authorList>
            <person name="Burgsdorf I."/>
            <person name="Slaby B.M."/>
            <person name="Handley K.M."/>
            <person name="Haber M."/>
            <person name="Blom J."/>
            <person name="Marshall C.W."/>
            <person name="Gilbert J.A."/>
            <person name="Hentschel U."/>
            <person name="Steindler L."/>
        </authorList>
    </citation>
    <scope>NUCLEOTIDE SEQUENCE [LARGE SCALE GENOMIC DNA]</scope>
    <source>
        <strain evidence="10">SP3</strain>
    </source>
</reference>
<dbReference type="GO" id="GO:0015113">
    <property type="term" value="F:nitrite transmembrane transporter activity"/>
    <property type="evidence" value="ECO:0007669"/>
    <property type="project" value="InterPro"/>
</dbReference>
<dbReference type="InterPro" id="IPR020846">
    <property type="entry name" value="MFS_dom"/>
</dbReference>
<keyword evidence="7 8" id="KW-0472">Membrane</keyword>
<keyword evidence="5 8" id="KW-1133">Transmembrane helix</keyword>
<feature type="transmembrane region" description="Helical" evidence="8">
    <location>
        <begin position="178"/>
        <end position="198"/>
    </location>
</feature>
<feature type="transmembrane region" description="Helical" evidence="8">
    <location>
        <begin position="368"/>
        <end position="386"/>
    </location>
</feature>
<feature type="transmembrane region" description="Helical" evidence="8">
    <location>
        <begin position="433"/>
        <end position="456"/>
    </location>
</feature>
<comment type="subcellular location">
    <subcellularLocation>
        <location evidence="1 8">Cell membrane</location>
        <topology evidence="1 8">Multi-pass membrane protein</topology>
    </subcellularLocation>
</comment>
<evidence type="ECO:0000256" key="4">
    <source>
        <dbReference type="ARBA" id="ARBA00022692"/>
    </source>
</evidence>
<dbReference type="AlphaFoldDB" id="A0A0G2HN63"/>
<feature type="transmembrane region" description="Helical" evidence="8">
    <location>
        <begin position="79"/>
        <end position="98"/>
    </location>
</feature>